<dbReference type="PANTHER" id="PTHR42760:SF115">
    <property type="entry name" value="3-OXOACYL-[ACYL-CARRIER-PROTEIN] REDUCTASE FABG"/>
    <property type="match status" value="1"/>
</dbReference>
<dbReference type="InterPro" id="IPR036291">
    <property type="entry name" value="NAD(P)-bd_dom_sf"/>
</dbReference>
<dbReference type="EMBL" id="DSOK01000217">
    <property type="protein sequence ID" value="HEN15290.1"/>
    <property type="molecule type" value="Genomic_DNA"/>
</dbReference>
<dbReference type="SMART" id="SM00822">
    <property type="entry name" value="PKS_KR"/>
    <property type="match status" value="1"/>
</dbReference>
<dbReference type="PRINTS" id="PR00080">
    <property type="entry name" value="SDRFAMILY"/>
</dbReference>
<feature type="domain" description="Ketoreductase" evidence="3">
    <location>
        <begin position="23"/>
        <end position="202"/>
    </location>
</feature>
<reference evidence="4" key="1">
    <citation type="journal article" date="2020" name="mSystems">
        <title>Genome- and Community-Level Interaction Insights into Carbon Utilization and Element Cycling Functions of Hydrothermarchaeota in Hydrothermal Sediment.</title>
        <authorList>
            <person name="Zhou Z."/>
            <person name="Liu Y."/>
            <person name="Xu W."/>
            <person name="Pan J."/>
            <person name="Luo Z.H."/>
            <person name="Li M."/>
        </authorList>
    </citation>
    <scope>NUCLEOTIDE SEQUENCE [LARGE SCALE GENOMIC DNA]</scope>
    <source>
        <strain evidence="4">SpSt-339</strain>
    </source>
</reference>
<organism evidence="4">
    <name type="scientific">Schlesneria paludicola</name>
    <dbReference type="NCBI Taxonomy" id="360056"/>
    <lineage>
        <taxon>Bacteria</taxon>
        <taxon>Pseudomonadati</taxon>
        <taxon>Planctomycetota</taxon>
        <taxon>Planctomycetia</taxon>
        <taxon>Planctomycetales</taxon>
        <taxon>Planctomycetaceae</taxon>
        <taxon>Schlesneria</taxon>
    </lineage>
</organism>
<dbReference type="FunFam" id="3.40.50.720:FF:000084">
    <property type="entry name" value="Short-chain dehydrogenase reductase"/>
    <property type="match status" value="1"/>
</dbReference>
<evidence type="ECO:0000256" key="2">
    <source>
        <dbReference type="ARBA" id="ARBA00023002"/>
    </source>
</evidence>
<dbReference type="EC" id="1.1.1.47" evidence="4"/>
<name>A0A7C2NWR5_9PLAN</name>
<dbReference type="Gene3D" id="3.40.50.720">
    <property type="entry name" value="NAD(P)-binding Rossmann-like Domain"/>
    <property type="match status" value="1"/>
</dbReference>
<dbReference type="SUPFAM" id="SSF51735">
    <property type="entry name" value="NAD(P)-binding Rossmann-fold domains"/>
    <property type="match status" value="1"/>
</dbReference>
<comment type="caution">
    <text evidence="4">The sequence shown here is derived from an EMBL/GenBank/DDBJ whole genome shotgun (WGS) entry which is preliminary data.</text>
</comment>
<evidence type="ECO:0000256" key="1">
    <source>
        <dbReference type="ARBA" id="ARBA00006484"/>
    </source>
</evidence>
<dbReference type="PANTHER" id="PTHR42760">
    <property type="entry name" value="SHORT-CHAIN DEHYDROGENASES/REDUCTASES FAMILY MEMBER"/>
    <property type="match status" value="1"/>
</dbReference>
<dbReference type="NCBIfam" id="NF005559">
    <property type="entry name" value="PRK07231.1"/>
    <property type="match status" value="1"/>
</dbReference>
<sequence length="274" mass="29461">MVHTVHTQNGTHMSDPLFSVADQVVVVSGGSRGIGRGLAAGFAERDARVILLSRDEATLKDAAATISTGRHPVEYVVCDVAHREEIGQAIETILSRSGRIDTLLNVAGVNRRKRLETVTPDDYNFVMDINLHGAFWMAHGVGRQMLAQGRGAIVNIDSLNTFAPLVGVAPYAMSKAGLQMMTRSMALEWGDRGVRVNALAPGFILTDLTQKLWSDPHMQAWGVANTPMRRLGVPQDLVGTALFLASPASAFMTGQVLYVDGGFTAGIAWPIPLD</sequence>
<dbReference type="InterPro" id="IPR020904">
    <property type="entry name" value="Sc_DH/Rdtase_CS"/>
</dbReference>
<protein>
    <submittedName>
        <fullName evidence="4">Glucose 1-dehydrogenase</fullName>
        <ecNumber evidence="4">1.1.1.47</ecNumber>
    </submittedName>
</protein>
<proteinExistence type="inferred from homology"/>
<evidence type="ECO:0000259" key="3">
    <source>
        <dbReference type="SMART" id="SM00822"/>
    </source>
</evidence>
<dbReference type="AlphaFoldDB" id="A0A7C2NWR5"/>
<keyword evidence="2 4" id="KW-0560">Oxidoreductase</keyword>
<comment type="similarity">
    <text evidence="1">Belongs to the short-chain dehydrogenases/reductases (SDR) family.</text>
</comment>
<dbReference type="PROSITE" id="PS00061">
    <property type="entry name" value="ADH_SHORT"/>
    <property type="match status" value="1"/>
</dbReference>
<dbReference type="InterPro" id="IPR002347">
    <property type="entry name" value="SDR_fam"/>
</dbReference>
<gene>
    <name evidence="4" type="ORF">ENQ76_07465</name>
</gene>
<dbReference type="Pfam" id="PF13561">
    <property type="entry name" value="adh_short_C2"/>
    <property type="match status" value="1"/>
</dbReference>
<evidence type="ECO:0000313" key="4">
    <source>
        <dbReference type="EMBL" id="HEN15290.1"/>
    </source>
</evidence>
<dbReference type="GO" id="GO:0047936">
    <property type="term" value="F:glucose 1-dehydrogenase [NAD(P)+] activity"/>
    <property type="evidence" value="ECO:0007669"/>
    <property type="project" value="UniProtKB-EC"/>
</dbReference>
<accession>A0A7C2NWR5</accession>
<dbReference type="InterPro" id="IPR057326">
    <property type="entry name" value="KR_dom"/>
</dbReference>
<dbReference type="PRINTS" id="PR00081">
    <property type="entry name" value="GDHRDH"/>
</dbReference>